<evidence type="ECO:0000313" key="2">
    <source>
        <dbReference type="Proteomes" id="UP000003179"/>
    </source>
</evidence>
<organism evidence="1 2">
    <name type="scientific">Cutibacterium modestum HL044PA1</name>
    <dbReference type="NCBI Taxonomy" id="765109"/>
    <lineage>
        <taxon>Bacteria</taxon>
        <taxon>Bacillati</taxon>
        <taxon>Actinomycetota</taxon>
        <taxon>Actinomycetes</taxon>
        <taxon>Propionibacteriales</taxon>
        <taxon>Propionibacteriaceae</taxon>
        <taxon>Cutibacterium</taxon>
        <taxon>Cutibacterium modestum</taxon>
    </lineage>
</organism>
<feature type="non-terminal residue" evidence="1">
    <location>
        <position position="1"/>
    </location>
</feature>
<dbReference type="Proteomes" id="UP000003179">
    <property type="component" value="Unassembled WGS sequence"/>
</dbReference>
<comment type="caution">
    <text evidence="1">The sequence shown here is derived from an EMBL/GenBank/DDBJ whole genome shotgun (WGS) entry which is preliminary data.</text>
</comment>
<name>A0ABP2K997_9ACTN</name>
<sequence>HPRPPRYPRAGVALAGKIKVVDVPIAMTEVSDDGEVWGWLA</sequence>
<keyword evidence="2" id="KW-1185">Reference proteome</keyword>
<dbReference type="EMBL" id="ADZU01000024">
    <property type="protein sequence ID" value="EFS92340.1"/>
    <property type="molecule type" value="Genomic_DNA"/>
</dbReference>
<protein>
    <submittedName>
        <fullName evidence="1">Uncharacterized protein</fullName>
    </submittedName>
</protein>
<accession>A0ABP2K997</accession>
<proteinExistence type="predicted"/>
<evidence type="ECO:0000313" key="1">
    <source>
        <dbReference type="EMBL" id="EFS92340.1"/>
    </source>
</evidence>
<gene>
    <name evidence="1" type="ORF">HMPREF9607_01425</name>
</gene>
<reference evidence="1" key="1">
    <citation type="submission" date="2010-08" db="EMBL/GenBank/DDBJ databases">
        <authorList>
            <person name="Weinstock G."/>
            <person name="Sodergren E."/>
            <person name="Clifton S."/>
            <person name="Fulton L."/>
            <person name="Fulton B."/>
            <person name="Courtney L."/>
            <person name="Fronick C."/>
            <person name="Harrison M."/>
            <person name="Strong C."/>
            <person name="Farmer C."/>
            <person name="Delahaunty K."/>
            <person name="Markovic C."/>
            <person name="Hall O."/>
            <person name="Minx P."/>
            <person name="Tomlinson C."/>
            <person name="Mitreva M."/>
            <person name="Hou S."/>
            <person name="Chen J."/>
            <person name="Wollam A."/>
            <person name="Pepin K.H."/>
            <person name="Johnson M."/>
            <person name="Bhonagiri V."/>
            <person name="Zhang X."/>
            <person name="Suruliraj S."/>
            <person name="Warren W."/>
            <person name="Chinwalla A."/>
            <person name="Mardis E.R."/>
            <person name="Wilson R.K."/>
        </authorList>
    </citation>
    <scope>NUCLEOTIDE SEQUENCE [LARGE SCALE GENOMIC DNA]</scope>
    <source>
        <strain evidence="1">HL044PA1</strain>
    </source>
</reference>